<dbReference type="AlphaFoldDB" id="A0A0P8X479"/>
<protein>
    <submittedName>
        <fullName evidence="1">Uncharacterized protein</fullName>
    </submittedName>
</protein>
<accession>A0A0P8X479</accession>
<evidence type="ECO:0000313" key="1">
    <source>
        <dbReference type="EMBL" id="KPU60839.1"/>
    </source>
</evidence>
<name>A0A0P8X479_PSEFL</name>
<dbReference type="Proteomes" id="UP000050349">
    <property type="component" value="Unassembled WGS sequence"/>
</dbReference>
<dbReference type="PATRIC" id="fig|294.162.peg.1395"/>
<reference evidence="1 2" key="1">
    <citation type="submission" date="2015-09" db="EMBL/GenBank/DDBJ databases">
        <authorList>
            <person name="Jackson K.R."/>
            <person name="Lunt B.L."/>
            <person name="Fisher J.N.B."/>
            <person name="Gardner A.V."/>
            <person name="Bailey M.E."/>
            <person name="Deus L.M."/>
            <person name="Earl A.S."/>
            <person name="Gibby P.D."/>
            <person name="Hartmann K.A."/>
            <person name="Liu J.E."/>
            <person name="Manci A.M."/>
            <person name="Nielsen D.A."/>
            <person name="Solomon M.B."/>
            <person name="Breakwell D.P."/>
            <person name="Burnett S.H."/>
            <person name="Grose J.H."/>
        </authorList>
    </citation>
    <scope>NUCLEOTIDE SEQUENCE [LARGE SCALE GENOMIC DNA]</scope>
    <source>
        <strain evidence="1 2">S613</strain>
    </source>
</reference>
<organism evidence="1 2">
    <name type="scientific">Pseudomonas fluorescens</name>
    <dbReference type="NCBI Taxonomy" id="294"/>
    <lineage>
        <taxon>Bacteria</taxon>
        <taxon>Pseudomonadati</taxon>
        <taxon>Pseudomonadota</taxon>
        <taxon>Gammaproteobacteria</taxon>
        <taxon>Pseudomonadales</taxon>
        <taxon>Pseudomonadaceae</taxon>
        <taxon>Pseudomonas</taxon>
    </lineage>
</organism>
<proteinExistence type="predicted"/>
<gene>
    <name evidence="1" type="ORF">AN403_4565</name>
</gene>
<comment type="caution">
    <text evidence="1">The sequence shown here is derived from an EMBL/GenBank/DDBJ whole genome shotgun (WGS) entry which is preliminary data.</text>
</comment>
<sequence>MIPVGASLLAMDVNDNAGWQVPRCALKSIASKLAPTGA</sequence>
<dbReference type="EMBL" id="LJXB01000064">
    <property type="protein sequence ID" value="KPU60839.1"/>
    <property type="molecule type" value="Genomic_DNA"/>
</dbReference>
<evidence type="ECO:0000313" key="2">
    <source>
        <dbReference type="Proteomes" id="UP000050349"/>
    </source>
</evidence>